<evidence type="ECO:0000256" key="2">
    <source>
        <dbReference type="SAM" id="Phobius"/>
    </source>
</evidence>
<evidence type="ECO:0000259" key="3">
    <source>
        <dbReference type="Pfam" id="PF25591"/>
    </source>
</evidence>
<feature type="region of interest" description="Disordered" evidence="1">
    <location>
        <begin position="249"/>
        <end position="289"/>
    </location>
</feature>
<accession>A0A1M4RX58</accession>
<feature type="compositionally biased region" description="Low complexity" evidence="1">
    <location>
        <begin position="252"/>
        <end position="289"/>
    </location>
</feature>
<keyword evidence="5" id="KW-1185">Reference proteome</keyword>
<keyword evidence="2" id="KW-0472">Membrane</keyword>
<dbReference type="RefSeq" id="WP_073328027.1">
    <property type="nucleotide sequence ID" value="NZ_FQTT01000003.1"/>
</dbReference>
<dbReference type="STRING" id="1892869.ACGLYG10_0747"/>
<name>A0A1M4RX58_9ACTO</name>
<feature type="domain" description="Leucine rich repeat variant" evidence="3">
    <location>
        <begin position="7"/>
        <end position="65"/>
    </location>
</feature>
<proteinExistence type="predicted"/>
<dbReference type="Pfam" id="PF25591">
    <property type="entry name" value="LRV_2"/>
    <property type="match status" value="1"/>
</dbReference>
<evidence type="ECO:0000313" key="4">
    <source>
        <dbReference type="EMBL" id="SHE24542.1"/>
    </source>
</evidence>
<dbReference type="AlphaFoldDB" id="A0A1M4RX58"/>
<dbReference type="OrthoDB" id="5179995at2"/>
<evidence type="ECO:0000313" key="5">
    <source>
        <dbReference type="Proteomes" id="UP000184291"/>
    </source>
</evidence>
<dbReference type="InterPro" id="IPR057893">
    <property type="entry name" value="LRV_2"/>
</dbReference>
<dbReference type="Proteomes" id="UP000184291">
    <property type="component" value="Unassembled WGS sequence"/>
</dbReference>
<feature type="transmembrane region" description="Helical" evidence="2">
    <location>
        <begin position="219"/>
        <end position="239"/>
    </location>
</feature>
<feature type="compositionally biased region" description="Low complexity" evidence="1">
    <location>
        <begin position="149"/>
        <end position="196"/>
    </location>
</feature>
<dbReference type="EMBL" id="FQTT01000003">
    <property type="protein sequence ID" value="SHE24542.1"/>
    <property type="molecule type" value="Genomic_DNA"/>
</dbReference>
<evidence type="ECO:0000256" key="1">
    <source>
        <dbReference type="SAM" id="MobiDB-lite"/>
    </source>
</evidence>
<keyword evidence="2" id="KW-0812">Transmembrane</keyword>
<reference evidence="5" key="1">
    <citation type="submission" date="2016-09" db="EMBL/GenBank/DDBJ databases">
        <authorList>
            <person name="Strepis N."/>
        </authorList>
    </citation>
    <scope>NUCLEOTIDE SEQUENCE [LARGE SCALE GENOMIC DNA]</scope>
</reference>
<feature type="region of interest" description="Disordered" evidence="1">
    <location>
        <begin position="149"/>
        <end position="210"/>
    </location>
</feature>
<gene>
    <name evidence="4" type="ORF">ACGLYG10_0747</name>
</gene>
<organism evidence="4 5">
    <name type="scientific">Actinomyces glycerinitolerans</name>
    <dbReference type="NCBI Taxonomy" id="1892869"/>
    <lineage>
        <taxon>Bacteria</taxon>
        <taxon>Bacillati</taxon>
        <taxon>Actinomycetota</taxon>
        <taxon>Actinomycetes</taxon>
        <taxon>Actinomycetales</taxon>
        <taxon>Actinomycetaceae</taxon>
        <taxon>Actinomyces</taxon>
    </lineage>
</organism>
<sequence length="410" mass="42735">MSQPQDDLVARASDPNAELTTLHELANNYPGLRPYIAENPRTYPALLEWLGSLGDPAVDAALARRHAAATTQALSLEQAQAAMQAAANESGAAAQVGGQAPQTGTGAPTQAIFQPEVTRAVTPERRPIMEGRQAARDAAAPTAAFAYQQPPQQAVYQPQPQQPAYAQPAYQQPQPAYQQPQPAYQQAQPTNQQPQAGDQGVFGVGTPEAEEQRGSSNRWLWVLAAVALVLVVALVVWFFSSNHGGEDPAPITSTTQAAAPQEPATTPTQAEETPSSTPSPSPTASQNLTAPAPADAIEMAAFTTPSGNISCVLGDDSVSCTINDHDFVPTDSSCNDSNAQAFTVSVGTDDEAEGGCGISFSAAGASLNYGASAKNDTFACTSTEAGIECWSQVSGNGFRMSRSEAETTSR</sequence>
<protein>
    <recommendedName>
        <fullName evidence="3">Leucine rich repeat variant domain-containing protein</fullName>
    </recommendedName>
</protein>
<keyword evidence="2" id="KW-1133">Transmembrane helix</keyword>